<name>A0A1I0YTU6_9CELL</name>
<dbReference type="Proteomes" id="UP000199012">
    <property type="component" value="Unassembled WGS sequence"/>
</dbReference>
<evidence type="ECO:0000256" key="1">
    <source>
        <dbReference type="SAM" id="Phobius"/>
    </source>
</evidence>
<feature type="transmembrane region" description="Helical" evidence="1">
    <location>
        <begin position="464"/>
        <end position="483"/>
    </location>
</feature>
<proteinExistence type="predicted"/>
<accession>A0A1I0YTU6</accession>
<dbReference type="InterPro" id="IPR053145">
    <property type="entry name" value="AB_hydrolase_Est10"/>
</dbReference>
<dbReference type="InterPro" id="IPR029058">
    <property type="entry name" value="AB_hydrolase_fold"/>
</dbReference>
<dbReference type="GO" id="GO:0008236">
    <property type="term" value="F:serine-type peptidase activity"/>
    <property type="evidence" value="ECO:0007669"/>
    <property type="project" value="InterPro"/>
</dbReference>
<dbReference type="AlphaFoldDB" id="A0A1I0YTU6"/>
<feature type="transmembrane region" description="Helical" evidence="1">
    <location>
        <begin position="426"/>
        <end position="444"/>
    </location>
</feature>
<evidence type="ECO:0000313" key="4">
    <source>
        <dbReference type="Proteomes" id="UP000199012"/>
    </source>
</evidence>
<dbReference type="InterPro" id="IPR001375">
    <property type="entry name" value="Peptidase_S9_cat"/>
</dbReference>
<dbReference type="PANTHER" id="PTHR43265:SF1">
    <property type="entry name" value="ESTERASE ESTD"/>
    <property type="match status" value="1"/>
</dbReference>
<dbReference type="Gene3D" id="3.40.50.1820">
    <property type="entry name" value="alpha/beta hydrolase"/>
    <property type="match status" value="1"/>
</dbReference>
<dbReference type="PANTHER" id="PTHR43265">
    <property type="entry name" value="ESTERASE ESTD"/>
    <property type="match status" value="1"/>
</dbReference>
<keyword evidence="4" id="KW-1185">Reference proteome</keyword>
<keyword evidence="1" id="KW-0472">Membrane</keyword>
<evidence type="ECO:0000313" key="3">
    <source>
        <dbReference type="EMBL" id="SFB16236.1"/>
    </source>
</evidence>
<feature type="transmembrane region" description="Helical" evidence="1">
    <location>
        <begin position="25"/>
        <end position="47"/>
    </location>
</feature>
<keyword evidence="1" id="KW-1133">Transmembrane helix</keyword>
<gene>
    <name evidence="3" type="ORF">SAMN05421867_108142</name>
</gene>
<evidence type="ECO:0000259" key="2">
    <source>
        <dbReference type="Pfam" id="PF00326"/>
    </source>
</evidence>
<dbReference type="Pfam" id="PF00326">
    <property type="entry name" value="Peptidase_S9"/>
    <property type="match status" value="1"/>
</dbReference>
<dbReference type="EMBL" id="FOKA01000008">
    <property type="protein sequence ID" value="SFB16236.1"/>
    <property type="molecule type" value="Genomic_DNA"/>
</dbReference>
<feature type="domain" description="Peptidase S9 prolyl oligopeptidase catalytic" evidence="2">
    <location>
        <begin position="154"/>
        <end position="335"/>
    </location>
</feature>
<dbReference type="SUPFAM" id="SSF53474">
    <property type="entry name" value="alpha/beta-Hydrolases"/>
    <property type="match status" value="1"/>
</dbReference>
<dbReference type="GO" id="GO:0006508">
    <property type="term" value="P:proteolysis"/>
    <property type="evidence" value="ECO:0007669"/>
    <property type="project" value="InterPro"/>
</dbReference>
<dbReference type="STRING" id="988821.SAMN05421867_108142"/>
<dbReference type="GO" id="GO:0052689">
    <property type="term" value="F:carboxylic ester hydrolase activity"/>
    <property type="evidence" value="ECO:0007669"/>
    <property type="project" value="TreeGrafter"/>
</dbReference>
<reference evidence="3 4" key="1">
    <citation type="submission" date="2016-10" db="EMBL/GenBank/DDBJ databases">
        <authorList>
            <person name="de Groot N.N."/>
        </authorList>
    </citation>
    <scope>NUCLEOTIDE SEQUENCE [LARGE SCALE GENOMIC DNA]</scope>
    <source>
        <strain evidence="3 4">CGMCC 4.6945</strain>
    </source>
</reference>
<feature type="transmembrane region" description="Helical" evidence="1">
    <location>
        <begin position="373"/>
        <end position="394"/>
    </location>
</feature>
<sequence>MAPARAAATGPRWWRRLRRVDPHRGLPATVGGTAVALVVLAVVGSLLGPQWAPTPLTDPLEVAATGTTVTGAPPTAGYATTQRVVDVVLDGATVRAQVTAPVGAGDDLPGVVFVHGAGTGRFVQAFRAQAEAMARAGVVAMVPDKRLDTYTLRHRDYEAMAADYARSVAVLRDQPEVDPARVGVYGESEGAWIAPVMAARDPGLAFVALVSAPVVPPLQQAAFAADSYLRNTGVPQQVFRAIPRAVGLSLPGGGFEYARFDVTPFQRRTTQPLFVAYGTGDASMPLVQGAQRIIADAAVAGNVDVTVRYYAGASHGLRVHGEVSADFLRDLTGWVAGLPATAGSAPRIAGAQPVQTYLAGPVPQPRWLRDGTVVLGTVAAGAVLLLLAPAAVGVDRALDPWRRRRAARHGTAPVLRRFAAGIRDPLLVLALATVLTVAALVWYLTSVAQLALDYERNALVVQGGWVLVRVVGLVAVVAGVLLVRRVRALRRAGQRAAPGAVRAGALSLVVVAAAVLLVVLAYWGVFQLGI</sequence>
<feature type="transmembrane region" description="Helical" evidence="1">
    <location>
        <begin position="504"/>
        <end position="525"/>
    </location>
</feature>
<organism evidence="3 4">
    <name type="scientific">Cellulomonas marina</name>
    <dbReference type="NCBI Taxonomy" id="988821"/>
    <lineage>
        <taxon>Bacteria</taxon>
        <taxon>Bacillati</taxon>
        <taxon>Actinomycetota</taxon>
        <taxon>Actinomycetes</taxon>
        <taxon>Micrococcales</taxon>
        <taxon>Cellulomonadaceae</taxon>
        <taxon>Cellulomonas</taxon>
    </lineage>
</organism>
<keyword evidence="1" id="KW-0812">Transmembrane</keyword>
<protein>
    <submittedName>
        <fullName evidence="3">Prolyl oligopeptidase family protein</fullName>
    </submittedName>
</protein>